<sequence length="62" mass="6931">MSRRHIRGAFFLQAAVCLDGRPRGAFRPSAAKLPAFATSSCAWGGKDDCIFLFFKFIVDIYE</sequence>
<dbReference type="AlphaFoldDB" id="A0A0K9HMF1"/>
<dbReference type="Proteomes" id="UP000075424">
    <property type="component" value="Unassembled WGS sequence"/>
</dbReference>
<evidence type="ECO:0000313" key="2">
    <source>
        <dbReference type="EMBL" id="KYD26253.1"/>
    </source>
</evidence>
<reference evidence="1 4" key="2">
    <citation type="submission" date="2016-03" db="EMBL/GenBank/DDBJ databases">
        <title>Spore heat resistance.</title>
        <authorList>
            <person name="Boekhorst J."/>
            <person name="Berendsen E.M."/>
            <person name="Wells-Bennik M.H."/>
            <person name="Kuipers O.P."/>
        </authorList>
    </citation>
    <scope>NUCLEOTIDE SEQUENCE [LARGE SCALE GENOMIC DNA]</scope>
    <source>
        <strain evidence="1 4">GS8</strain>
    </source>
</reference>
<comment type="caution">
    <text evidence="2">The sequence shown here is derived from an EMBL/GenBank/DDBJ whole genome shotgun (WGS) entry which is preliminary data.</text>
</comment>
<evidence type="ECO:0000313" key="3">
    <source>
        <dbReference type="Proteomes" id="UP000075424"/>
    </source>
</evidence>
<evidence type="ECO:0000313" key="1">
    <source>
        <dbReference type="EMBL" id="KAF6511558.1"/>
    </source>
</evidence>
<evidence type="ECO:0000313" key="4">
    <source>
        <dbReference type="Proteomes" id="UP000773850"/>
    </source>
</evidence>
<organism evidence="2 3">
    <name type="scientific">Geobacillus stearothermophilus</name>
    <name type="common">Bacillus stearothermophilus</name>
    <dbReference type="NCBI Taxonomy" id="1422"/>
    <lineage>
        <taxon>Bacteria</taxon>
        <taxon>Bacillati</taxon>
        <taxon>Bacillota</taxon>
        <taxon>Bacilli</taxon>
        <taxon>Bacillales</taxon>
        <taxon>Anoxybacillaceae</taxon>
        <taxon>Geobacillus</taxon>
    </lineage>
</organism>
<gene>
    <name evidence="2" type="ORF">B4109_1426</name>
    <name evidence="1" type="ORF">GS8_1134</name>
</gene>
<dbReference type="PATRIC" id="fig|1422.14.peg.3067"/>
<dbReference type="EMBL" id="LQYV01000071">
    <property type="protein sequence ID" value="KYD26253.1"/>
    <property type="molecule type" value="Genomic_DNA"/>
</dbReference>
<dbReference type="Proteomes" id="UP000773850">
    <property type="component" value="Unassembled WGS sequence"/>
</dbReference>
<name>A0A0K9HMF1_GEOSE</name>
<proteinExistence type="predicted"/>
<dbReference type="EMBL" id="LUCS01000018">
    <property type="protein sequence ID" value="KAF6511558.1"/>
    <property type="molecule type" value="Genomic_DNA"/>
</dbReference>
<keyword evidence="4" id="KW-1185">Reference proteome</keyword>
<accession>A0A0K9HMF1</accession>
<protein>
    <submittedName>
        <fullName evidence="2">Uncharacterized protein</fullName>
    </submittedName>
</protein>
<reference evidence="2 3" key="1">
    <citation type="submission" date="2016-01" db="EMBL/GenBank/DDBJ databases">
        <title>Draft Genome Sequences of Seven Thermophilic Sporeformers Isolated from Foods.</title>
        <authorList>
            <person name="Berendsen E.M."/>
            <person name="Wells-Bennik M.H."/>
            <person name="Krawcyk A.O."/>
            <person name="De Jong A."/>
            <person name="Holsappel S."/>
            <person name="Eijlander R.T."/>
            <person name="Kuipers O.P."/>
        </authorList>
    </citation>
    <scope>NUCLEOTIDE SEQUENCE [LARGE SCALE GENOMIC DNA]</scope>
    <source>
        <strain evidence="2 3">B4109</strain>
    </source>
</reference>